<comment type="caution">
    <text evidence="1">The sequence shown here is derived from an EMBL/GenBank/DDBJ whole genome shotgun (WGS) entry which is preliminary data.</text>
</comment>
<dbReference type="Gene3D" id="1.10.530.10">
    <property type="match status" value="1"/>
</dbReference>
<proteinExistence type="predicted"/>
<keyword evidence="1" id="KW-0378">Hydrolase</keyword>
<keyword evidence="2" id="KW-1185">Reference proteome</keyword>
<sequence length="219" mass="24162">MNLVQPSTRLLVESCEREGLLRNQCAYVLATAWHETGAYKYMREIWGPTSAQKRYEGRKDLGNTVAGDGKKFMGRGFVQITGRRNYTDWSRRLGLDLLKEPQLAEQPEMAVHIIVKGMKLGTFTGKKLDDYVTLSKSDFVNARRIINGTDKAALIAGYAEQFDDLLKADGYGDEALVGPAPIAPPEASTPIPATPEPVKPQSLLASLLALFSRLFKKGS</sequence>
<organism evidence="1 2">
    <name type="scientific">Phyllobacterium brassicacearum</name>
    <dbReference type="NCBI Taxonomy" id="314235"/>
    <lineage>
        <taxon>Bacteria</taxon>
        <taxon>Pseudomonadati</taxon>
        <taxon>Pseudomonadota</taxon>
        <taxon>Alphaproteobacteria</taxon>
        <taxon>Hyphomicrobiales</taxon>
        <taxon>Phyllobacteriaceae</taxon>
        <taxon>Phyllobacterium</taxon>
    </lineage>
</organism>
<dbReference type="GO" id="GO:0004180">
    <property type="term" value="F:carboxypeptidase activity"/>
    <property type="evidence" value="ECO:0007669"/>
    <property type="project" value="UniProtKB-KW"/>
</dbReference>
<reference evidence="2" key="1">
    <citation type="submission" date="2017-11" db="EMBL/GenBank/DDBJ databases">
        <authorList>
            <person name="Kuznetsova I."/>
            <person name="Sazanova A."/>
            <person name="Chirak E."/>
            <person name="Safronova V."/>
            <person name="Willems A."/>
        </authorList>
    </citation>
    <scope>NUCLEOTIDE SEQUENCE [LARGE SCALE GENOMIC DNA]</scope>
    <source>
        <strain evidence="2">STM 196</strain>
    </source>
</reference>
<dbReference type="Proteomes" id="UP000241444">
    <property type="component" value="Unassembled WGS sequence"/>
</dbReference>
<evidence type="ECO:0000313" key="1">
    <source>
        <dbReference type="EMBL" id="PSH68499.1"/>
    </source>
</evidence>
<dbReference type="AlphaFoldDB" id="A0A2P7BPX2"/>
<keyword evidence="1" id="KW-0645">Protease</keyword>
<dbReference type="RefSeq" id="WP_106711353.1">
    <property type="nucleotide sequence ID" value="NZ_PGGO01000008.1"/>
</dbReference>
<keyword evidence="1" id="KW-0121">Carboxypeptidase</keyword>
<dbReference type="OrthoDB" id="3078754at2"/>
<evidence type="ECO:0000313" key="2">
    <source>
        <dbReference type="Proteomes" id="UP000241444"/>
    </source>
</evidence>
<name>A0A2P7BPX2_9HYPH</name>
<protein>
    <submittedName>
        <fullName evidence="1">Carboxypeptidase</fullName>
    </submittedName>
</protein>
<dbReference type="SUPFAM" id="SSF53955">
    <property type="entry name" value="Lysozyme-like"/>
    <property type="match status" value="1"/>
</dbReference>
<accession>A0A2P7BPX2</accession>
<dbReference type="EMBL" id="PGGO01000008">
    <property type="protein sequence ID" value="PSH68499.1"/>
    <property type="molecule type" value="Genomic_DNA"/>
</dbReference>
<gene>
    <name evidence="1" type="ORF">CU102_12025</name>
</gene>
<dbReference type="InterPro" id="IPR023346">
    <property type="entry name" value="Lysozyme-like_dom_sf"/>
</dbReference>